<evidence type="ECO:0000313" key="3">
    <source>
        <dbReference type="Proteomes" id="UP000006813"/>
    </source>
</evidence>
<dbReference type="Proteomes" id="UP000006813">
    <property type="component" value="Unassembled WGS sequence"/>
</dbReference>
<feature type="region of interest" description="Disordered" evidence="1">
    <location>
        <begin position="1"/>
        <end position="93"/>
    </location>
</feature>
<dbReference type="AlphaFoldDB" id="G5BBX0"/>
<protein>
    <submittedName>
        <fullName evidence="2">Leucine-rich repeat-containing protein 6</fullName>
    </submittedName>
</protein>
<sequence>MGHLVISTPKVEEVITGSRRTSKSVKTTSDDSREQTHTSSKRIEKLEVDPSKHSFPDATSIVQEKKHASRRPQTAPSEEAPDFEDNPEVPPLI</sequence>
<feature type="compositionally biased region" description="Basic and acidic residues" evidence="1">
    <location>
        <begin position="28"/>
        <end position="55"/>
    </location>
</feature>
<organism evidence="2 3">
    <name type="scientific">Heterocephalus glaber</name>
    <name type="common">Naked mole rat</name>
    <dbReference type="NCBI Taxonomy" id="10181"/>
    <lineage>
        <taxon>Eukaryota</taxon>
        <taxon>Metazoa</taxon>
        <taxon>Chordata</taxon>
        <taxon>Craniata</taxon>
        <taxon>Vertebrata</taxon>
        <taxon>Euteleostomi</taxon>
        <taxon>Mammalia</taxon>
        <taxon>Eutheria</taxon>
        <taxon>Euarchontoglires</taxon>
        <taxon>Glires</taxon>
        <taxon>Rodentia</taxon>
        <taxon>Hystricomorpha</taxon>
        <taxon>Bathyergidae</taxon>
        <taxon>Heterocephalus</taxon>
    </lineage>
</organism>
<gene>
    <name evidence="2" type="ORF">GW7_02264</name>
</gene>
<dbReference type="EMBL" id="JH169434">
    <property type="protein sequence ID" value="EHB06781.1"/>
    <property type="molecule type" value="Genomic_DNA"/>
</dbReference>
<reference evidence="2 3" key="1">
    <citation type="journal article" date="2011" name="Nature">
        <title>Genome sequencing reveals insights into physiology and longevity of the naked mole rat.</title>
        <authorList>
            <person name="Kim E.B."/>
            <person name="Fang X."/>
            <person name="Fushan A.A."/>
            <person name="Huang Z."/>
            <person name="Lobanov A.V."/>
            <person name="Han L."/>
            <person name="Marino S.M."/>
            <person name="Sun X."/>
            <person name="Turanov A.A."/>
            <person name="Yang P."/>
            <person name="Yim S.H."/>
            <person name="Zhao X."/>
            <person name="Kasaikina M.V."/>
            <person name="Stoletzki N."/>
            <person name="Peng C."/>
            <person name="Polak P."/>
            <person name="Xiong Z."/>
            <person name="Kiezun A."/>
            <person name="Zhu Y."/>
            <person name="Chen Y."/>
            <person name="Kryukov G.V."/>
            <person name="Zhang Q."/>
            <person name="Peshkin L."/>
            <person name="Yang L."/>
            <person name="Bronson R.T."/>
            <person name="Buffenstein R."/>
            <person name="Wang B."/>
            <person name="Han C."/>
            <person name="Li Q."/>
            <person name="Chen L."/>
            <person name="Zhao W."/>
            <person name="Sunyaev S.R."/>
            <person name="Park T.J."/>
            <person name="Zhang G."/>
            <person name="Wang J."/>
            <person name="Gladyshev V.N."/>
        </authorList>
    </citation>
    <scope>NUCLEOTIDE SEQUENCE [LARGE SCALE GENOMIC DNA]</scope>
</reference>
<accession>G5BBX0</accession>
<evidence type="ECO:0000256" key="1">
    <source>
        <dbReference type="SAM" id="MobiDB-lite"/>
    </source>
</evidence>
<dbReference type="InParanoid" id="G5BBX0"/>
<name>G5BBX0_HETGA</name>
<evidence type="ECO:0000313" key="2">
    <source>
        <dbReference type="EMBL" id="EHB06781.1"/>
    </source>
</evidence>
<dbReference type="STRING" id="10181.G5BBX0"/>
<proteinExistence type="predicted"/>